<proteinExistence type="predicted"/>
<evidence type="ECO:0000313" key="2">
    <source>
        <dbReference type="EMBL" id="PLL39388.1"/>
    </source>
</evidence>
<accession>A0A2J4R7V2</accession>
<reference evidence="2 3" key="2">
    <citation type="submission" date="2018-01" db="EMBL/GenBank/DDBJ databases">
        <title>Genomic study of Klebsiella pneumoniae.</title>
        <authorList>
            <person name="Yang Y."/>
            <person name="Bicalho R."/>
        </authorList>
    </citation>
    <scope>NUCLEOTIDE SEQUENCE [LARGE SCALE GENOMIC DNA]</scope>
    <source>
        <strain evidence="2 3">A11</strain>
    </source>
</reference>
<gene>
    <name evidence="2" type="ORF">CWN50_13870</name>
</gene>
<evidence type="ECO:0000313" key="3">
    <source>
        <dbReference type="Proteomes" id="UP000234505"/>
    </source>
</evidence>
<feature type="transmembrane region" description="Helical" evidence="1">
    <location>
        <begin position="6"/>
        <end position="24"/>
    </location>
</feature>
<organism evidence="2 3">
    <name type="scientific">Klebsiella michiganensis</name>
    <dbReference type="NCBI Taxonomy" id="1134687"/>
    <lineage>
        <taxon>Bacteria</taxon>
        <taxon>Pseudomonadati</taxon>
        <taxon>Pseudomonadota</taxon>
        <taxon>Gammaproteobacteria</taxon>
        <taxon>Enterobacterales</taxon>
        <taxon>Enterobacteriaceae</taxon>
        <taxon>Klebsiella/Raoultella group</taxon>
        <taxon>Klebsiella</taxon>
    </lineage>
</organism>
<keyword evidence="1" id="KW-0472">Membrane</keyword>
<name>A0A2J4R7V2_9ENTR</name>
<sequence length="114" mass="13287">MGLFVLCNIFLVACYFSRYLLLFLGELMRRYIITDKDIIEAFQRWSSPELKNQKMHTSFIREAVCRAHPDKVILQYDVRQKLKNMASRGLVTEVRLSPNATAWMIIKGDSNGQN</sequence>
<protein>
    <submittedName>
        <fullName evidence="2">Uncharacterized protein</fullName>
    </submittedName>
</protein>
<comment type="caution">
    <text evidence="2">The sequence shown here is derived from an EMBL/GenBank/DDBJ whole genome shotgun (WGS) entry which is preliminary data.</text>
</comment>
<reference evidence="2 3" key="1">
    <citation type="submission" date="2017-11" db="EMBL/GenBank/DDBJ databases">
        <authorList>
            <person name="Han C.G."/>
        </authorList>
    </citation>
    <scope>NUCLEOTIDE SEQUENCE [LARGE SCALE GENOMIC DNA]</scope>
    <source>
        <strain evidence="2 3">A11</strain>
    </source>
</reference>
<dbReference type="AlphaFoldDB" id="A0A2J4R7V2"/>
<keyword evidence="1" id="KW-0812">Transmembrane</keyword>
<dbReference type="Proteomes" id="UP000234505">
    <property type="component" value="Unassembled WGS sequence"/>
</dbReference>
<evidence type="ECO:0000256" key="1">
    <source>
        <dbReference type="SAM" id="Phobius"/>
    </source>
</evidence>
<keyword evidence="1" id="KW-1133">Transmembrane helix</keyword>
<dbReference type="EMBL" id="PIDS01000420">
    <property type="protein sequence ID" value="PLL39388.1"/>
    <property type="molecule type" value="Genomic_DNA"/>
</dbReference>